<feature type="region of interest" description="Disordered" evidence="1">
    <location>
        <begin position="357"/>
        <end position="460"/>
    </location>
</feature>
<feature type="region of interest" description="Disordered" evidence="1">
    <location>
        <begin position="960"/>
        <end position="998"/>
    </location>
</feature>
<keyword evidence="2" id="KW-1133">Transmembrane helix</keyword>
<dbReference type="EMBL" id="FMSP01000006">
    <property type="protein sequence ID" value="SCV70823.1"/>
    <property type="molecule type" value="Genomic_DNA"/>
</dbReference>
<feature type="compositionally biased region" description="Low complexity" evidence="1">
    <location>
        <begin position="642"/>
        <end position="659"/>
    </location>
</feature>
<feature type="compositionally biased region" description="Polar residues" evidence="1">
    <location>
        <begin position="560"/>
        <end position="575"/>
    </location>
</feature>
<accession>A0A238FFN5</accession>
<protein>
    <submittedName>
        <fullName evidence="3">BQ2448_3585 protein</fullName>
    </submittedName>
</protein>
<dbReference type="Proteomes" id="UP000198372">
    <property type="component" value="Unassembled WGS sequence"/>
</dbReference>
<evidence type="ECO:0000313" key="4">
    <source>
        <dbReference type="Proteomes" id="UP000198372"/>
    </source>
</evidence>
<dbReference type="PROSITE" id="PS51257">
    <property type="entry name" value="PROKAR_LIPOPROTEIN"/>
    <property type="match status" value="1"/>
</dbReference>
<sequence length="998" mass="109472">MPEYYSRSMVLMACGIFCGAVGCAAAVVLGRRLYCKIRWQRPAVRPIIAAMVAPSCTLGRSLAPATWTSLTVEVHIEDRIFESIFLASIDTFLALFSLNVAHNACFGLRRISVILSMFAMGSVAVSRSSALVSHSSCPYATPSVLRILLKIALGLLGTLFLRWSYAARLDSKSGNQVVSYRVWFMQGPCAPICPWQRHPRRVSQGDRHLAARVGINLEIHRAALRGVSSRQFVKVAPLVAALHCSTRLRPESFSRLADVISFVDTDLIFTSTLDSSVHLVALDVISALRWAVSNVLFVTRKCKLQFLRMVGIDTDSPPMLFFILSNPVSFVLVSNLRWPNFNLVPLQRLGRSIRRISTPGHQNSTEPRTAVNQAGSDVLPPPPSVERVDLPDTRGGENGAPLVGEPSNRSRPPTVEAQPHPHDPTSPVQSVVPSTSQGEPQQPSVAQPVESECKLPSSSNGPYWHNLERISKKQTHPSASGWRRRRVRMRTSLGTILTAFSPKSRDTHASPITGTGSASSSQVDQVEVPTTAVVWDPVDEHGASSEPSRTTVPNGGAEMTPQTVDQVGIDASTSVAEPEVRPSMPTSTTDVIEPSSKPREARKSVFLEQLGTFPQTPIPDGRSAESPGPSELDSDPKDRPNSRWLLPPLTSRSLTAPTTPTSPPTPERLTRAASMEAMHQITCSLLSTPRSPRPENVTHRFSSIASRMGVPSQDSPPCSTPHRVISASKRLHRQVKDIVVPNSRDSAHSSSELSFHCAGESEALEIVVTTNRTQVSEENEQLRSPAPELTAEGAQVADSLQSPPEKTRRSVVARTRTLIRKKTQWWSSSTSSKRILSRNLFHKTIMSPLARRKKHPPPVNPGQLDIFSPRPPSLQSPTETTSVPLGSPISESFWQPDQLSRSEPPSLRLPPRPKTSRARTTEERPSLFLLSLEDHQASSDTPELVDLWKDVMAWKRNYHGDSSEDLRSDGSSFPSFCEQYPDFPQVPSRPLRSTSAIA</sequence>
<feature type="compositionally biased region" description="Basic and acidic residues" evidence="1">
    <location>
        <begin position="596"/>
        <end position="605"/>
    </location>
</feature>
<keyword evidence="2" id="KW-0812">Transmembrane</keyword>
<name>A0A238FFN5_9BASI</name>
<evidence type="ECO:0000256" key="2">
    <source>
        <dbReference type="SAM" id="Phobius"/>
    </source>
</evidence>
<feature type="compositionally biased region" description="Low complexity" evidence="1">
    <location>
        <begin position="425"/>
        <end position="437"/>
    </location>
</feature>
<feature type="region of interest" description="Disordered" evidence="1">
    <location>
        <begin position="772"/>
        <end position="813"/>
    </location>
</feature>
<dbReference type="AlphaFoldDB" id="A0A238FFN5"/>
<evidence type="ECO:0000313" key="3">
    <source>
        <dbReference type="EMBL" id="SCV70823.1"/>
    </source>
</evidence>
<feature type="region of interest" description="Disordered" evidence="1">
    <location>
        <begin position="847"/>
        <end position="923"/>
    </location>
</feature>
<gene>
    <name evidence="3" type="ORF">BQ2448_3585</name>
</gene>
<keyword evidence="2" id="KW-0472">Membrane</keyword>
<proteinExistence type="predicted"/>
<dbReference type="STRING" id="269621.A0A238FFN5"/>
<feature type="transmembrane region" description="Helical" evidence="2">
    <location>
        <begin position="6"/>
        <end position="30"/>
    </location>
</feature>
<organism evidence="3 4">
    <name type="scientific">Microbotryum intermedium</name>
    <dbReference type="NCBI Taxonomy" id="269621"/>
    <lineage>
        <taxon>Eukaryota</taxon>
        <taxon>Fungi</taxon>
        <taxon>Dikarya</taxon>
        <taxon>Basidiomycota</taxon>
        <taxon>Pucciniomycotina</taxon>
        <taxon>Microbotryomycetes</taxon>
        <taxon>Microbotryales</taxon>
        <taxon>Microbotryaceae</taxon>
        <taxon>Microbotryum</taxon>
    </lineage>
</organism>
<feature type="compositionally biased region" description="Polar residues" evidence="1">
    <location>
        <begin position="510"/>
        <end position="524"/>
    </location>
</feature>
<feature type="compositionally biased region" description="Polar residues" evidence="1">
    <location>
        <begin position="875"/>
        <end position="898"/>
    </location>
</feature>
<feature type="compositionally biased region" description="Basic and acidic residues" evidence="1">
    <location>
        <begin position="386"/>
        <end position="395"/>
    </location>
</feature>
<feature type="region of interest" description="Disordered" evidence="1">
    <location>
        <begin position="502"/>
        <end position="668"/>
    </location>
</feature>
<feature type="compositionally biased region" description="Polar residues" evidence="1">
    <location>
        <begin position="359"/>
        <end position="375"/>
    </location>
</feature>
<dbReference type="OrthoDB" id="2536484at2759"/>
<keyword evidence="4" id="KW-1185">Reference proteome</keyword>
<evidence type="ECO:0000256" key="1">
    <source>
        <dbReference type="SAM" id="MobiDB-lite"/>
    </source>
</evidence>
<reference evidence="4" key="1">
    <citation type="submission" date="2016-09" db="EMBL/GenBank/DDBJ databases">
        <authorList>
            <person name="Jeantristanb JTB J.-T."/>
            <person name="Ricardo R."/>
        </authorList>
    </citation>
    <scope>NUCLEOTIDE SEQUENCE [LARGE SCALE GENOMIC DNA]</scope>
</reference>